<gene>
    <name evidence="2" type="ORF">LENED_012230</name>
</gene>
<reference evidence="2 3" key="2">
    <citation type="submission" date="2017-02" db="EMBL/GenBank/DDBJ databases">
        <title>A genome survey and senescence transcriptome analysis in Lentinula edodes.</title>
        <authorList>
            <person name="Sakamoto Y."/>
            <person name="Nakade K."/>
            <person name="Sato S."/>
            <person name="Yoshida Y."/>
            <person name="Miyazaki K."/>
            <person name="Natsume S."/>
            <person name="Konno N."/>
        </authorList>
    </citation>
    <scope>NUCLEOTIDE SEQUENCE [LARGE SCALE GENOMIC DNA]</scope>
    <source>
        <strain evidence="2 3">NBRC 111202</strain>
    </source>
</reference>
<evidence type="ECO:0000313" key="2">
    <source>
        <dbReference type="EMBL" id="GAW10007.1"/>
    </source>
</evidence>
<reference evidence="2 3" key="1">
    <citation type="submission" date="2016-08" db="EMBL/GenBank/DDBJ databases">
        <authorList>
            <consortium name="Lentinula edodes genome sequencing consortium"/>
            <person name="Sakamoto Y."/>
            <person name="Nakade K."/>
            <person name="Sato S."/>
            <person name="Yoshida Y."/>
            <person name="Miyazaki K."/>
            <person name="Natsume S."/>
            <person name="Konno N."/>
        </authorList>
    </citation>
    <scope>NUCLEOTIDE SEQUENCE [LARGE SCALE GENOMIC DNA]</scope>
    <source>
        <strain evidence="2 3">NBRC 111202</strain>
    </source>
</reference>
<evidence type="ECO:0000256" key="1">
    <source>
        <dbReference type="SAM" id="SignalP"/>
    </source>
</evidence>
<feature type="chain" id="PRO_5012998652" evidence="1">
    <location>
        <begin position="19"/>
        <end position="77"/>
    </location>
</feature>
<sequence>MHLLRCLTWYLLEAWIYGRTVLEPEVPNQECEKREEKKRRRIFMTKCLCRDDSLSQEGGDDKTVGKALTHLLRKDIR</sequence>
<dbReference type="AlphaFoldDB" id="A0A1Q3ES18"/>
<protein>
    <submittedName>
        <fullName evidence="2">Uncharacterized protein</fullName>
    </submittedName>
</protein>
<evidence type="ECO:0000313" key="3">
    <source>
        <dbReference type="Proteomes" id="UP000188533"/>
    </source>
</evidence>
<feature type="signal peptide" evidence="1">
    <location>
        <begin position="1"/>
        <end position="18"/>
    </location>
</feature>
<dbReference type="Proteomes" id="UP000188533">
    <property type="component" value="Unassembled WGS sequence"/>
</dbReference>
<organism evidence="2 3">
    <name type="scientific">Lentinula edodes</name>
    <name type="common">Shiitake mushroom</name>
    <name type="synonym">Lentinus edodes</name>
    <dbReference type="NCBI Taxonomy" id="5353"/>
    <lineage>
        <taxon>Eukaryota</taxon>
        <taxon>Fungi</taxon>
        <taxon>Dikarya</taxon>
        <taxon>Basidiomycota</taxon>
        <taxon>Agaricomycotina</taxon>
        <taxon>Agaricomycetes</taxon>
        <taxon>Agaricomycetidae</taxon>
        <taxon>Agaricales</taxon>
        <taxon>Marasmiineae</taxon>
        <taxon>Omphalotaceae</taxon>
        <taxon>Lentinula</taxon>
    </lineage>
</organism>
<comment type="caution">
    <text evidence="2">The sequence shown here is derived from an EMBL/GenBank/DDBJ whole genome shotgun (WGS) entry which is preliminary data.</text>
</comment>
<name>A0A1Q3ES18_LENED</name>
<keyword evidence="3" id="KW-1185">Reference proteome</keyword>
<dbReference type="EMBL" id="BDGU01001498">
    <property type="protein sequence ID" value="GAW10007.1"/>
    <property type="molecule type" value="Genomic_DNA"/>
</dbReference>
<accession>A0A1Q3ES18</accession>
<proteinExistence type="predicted"/>
<keyword evidence="1" id="KW-0732">Signal</keyword>